<organism evidence="6 7">
    <name type="scientific">Ornithinimicrobium pratense</name>
    <dbReference type="NCBI Taxonomy" id="2593973"/>
    <lineage>
        <taxon>Bacteria</taxon>
        <taxon>Bacillati</taxon>
        <taxon>Actinomycetota</taxon>
        <taxon>Actinomycetes</taxon>
        <taxon>Micrococcales</taxon>
        <taxon>Ornithinimicrobiaceae</taxon>
        <taxon>Ornithinimicrobium</taxon>
    </lineage>
</organism>
<keyword evidence="7" id="KW-1185">Reference proteome</keyword>
<keyword evidence="4" id="KW-0812">Transmembrane</keyword>
<dbReference type="RefSeq" id="WP_158062322.1">
    <property type="nucleotide sequence ID" value="NZ_CP044427.1"/>
</dbReference>
<dbReference type="KEGG" id="serw:FY030_14975"/>
<dbReference type="SUPFAM" id="SSF56300">
    <property type="entry name" value="Metallo-dependent phosphatases"/>
    <property type="match status" value="1"/>
</dbReference>
<evidence type="ECO:0000256" key="2">
    <source>
        <dbReference type="ARBA" id="ARBA00022801"/>
    </source>
</evidence>
<evidence type="ECO:0000256" key="3">
    <source>
        <dbReference type="SAM" id="MobiDB-lite"/>
    </source>
</evidence>
<feature type="region of interest" description="Disordered" evidence="3">
    <location>
        <begin position="535"/>
        <end position="579"/>
    </location>
</feature>
<keyword evidence="2" id="KW-0378">Hydrolase</keyword>
<dbReference type="OrthoDB" id="5241348at2"/>
<dbReference type="InterPro" id="IPR004843">
    <property type="entry name" value="Calcineurin-like_PHP"/>
</dbReference>
<proteinExistence type="predicted"/>
<dbReference type="InterPro" id="IPR051158">
    <property type="entry name" value="Metallophosphoesterase_sf"/>
</dbReference>
<dbReference type="GO" id="GO:0016020">
    <property type="term" value="C:membrane"/>
    <property type="evidence" value="ECO:0007669"/>
    <property type="project" value="GOC"/>
</dbReference>
<protein>
    <submittedName>
        <fullName evidence="6">Metallophosphoesterase</fullName>
    </submittedName>
</protein>
<keyword evidence="4" id="KW-1133">Transmembrane helix</keyword>
<evidence type="ECO:0000313" key="6">
    <source>
        <dbReference type="EMBL" id="QFG69828.1"/>
    </source>
</evidence>
<evidence type="ECO:0000313" key="7">
    <source>
        <dbReference type="Proteomes" id="UP000326546"/>
    </source>
</evidence>
<feature type="region of interest" description="Disordered" evidence="3">
    <location>
        <begin position="443"/>
        <end position="462"/>
    </location>
</feature>
<dbReference type="PANTHER" id="PTHR31302">
    <property type="entry name" value="TRANSMEMBRANE PROTEIN WITH METALLOPHOSPHOESTERASE DOMAIN-RELATED"/>
    <property type="match status" value="1"/>
</dbReference>
<evidence type="ECO:0000259" key="5">
    <source>
        <dbReference type="Pfam" id="PF00149"/>
    </source>
</evidence>
<keyword evidence="4" id="KW-0472">Membrane</keyword>
<accession>A0A5J6V7T2</accession>
<dbReference type="InterPro" id="IPR029052">
    <property type="entry name" value="Metallo-depent_PP-like"/>
</dbReference>
<gene>
    <name evidence="6" type="ORF">FY030_14975</name>
</gene>
<dbReference type="GO" id="GO:0008758">
    <property type="term" value="F:UDP-2,3-diacylglucosamine hydrolase activity"/>
    <property type="evidence" value="ECO:0007669"/>
    <property type="project" value="TreeGrafter"/>
</dbReference>
<dbReference type="GO" id="GO:0046872">
    <property type="term" value="F:metal ion binding"/>
    <property type="evidence" value="ECO:0007669"/>
    <property type="project" value="UniProtKB-KW"/>
</dbReference>
<evidence type="ECO:0000256" key="1">
    <source>
        <dbReference type="ARBA" id="ARBA00022723"/>
    </source>
</evidence>
<dbReference type="GO" id="GO:0009245">
    <property type="term" value="P:lipid A biosynthetic process"/>
    <property type="evidence" value="ECO:0007669"/>
    <property type="project" value="TreeGrafter"/>
</dbReference>
<feature type="transmembrane region" description="Helical" evidence="4">
    <location>
        <begin position="126"/>
        <end position="145"/>
    </location>
</feature>
<name>A0A5J6V7T2_9MICO</name>
<feature type="domain" description="Calcineurin-like phosphoesterase" evidence="5">
    <location>
        <begin position="242"/>
        <end position="412"/>
    </location>
</feature>
<sequence length="579" mass="62299">MSTRERIPASVVTGLRRGVVVALLTVVAFLGGVTATHFFPVHTQTDYFSAQISVQPRLDSTVLLPTALGNMEVTFDGSLPAPGLVGQVQIRESVTELLRQGQLRTADLEPSQQELRAAIDTAVREVAWKFAVGALVTTALVLFTYAVSRPVRLARALVSSAVATALALLVPGATAYLTYRTDNVQEFRTTSLLSLVEGNTDILAGLDRKADQGAVYVTNLLALSSAMRQEFSPSSVSEPAVRFLLVSDKHGMNHYPLMREIVQTQQIDAVIDAGDLVNFGTPEEGNLTRIYEGIESLGVPYLFVRGNHDAVSATDERLLRRLERVPNVVLLEPTAGELQLVTVGGVRVSGFNDIRYFNQRHEDFATDQADLAAAYRDRVDGLPPTDIIVTHQPYAANRVQPRAVTISGHMHVAGLGGRNIQVGSFTGGGLVNQFRLPPLTEQAREAAEEDPDTAGELQGGPQGFDILTFGEDCSVGTLTRYSYRNLVSGRPQFDDVSMVNGQTIEASPPQAGRVCSAELGVTVGPIEDMALFAEDSSGDDEPESTTLVVTPPDDAVVTTLPPLRLPEIDESEVTEAPTP</sequence>
<reference evidence="6 7" key="1">
    <citation type="submission" date="2019-09" db="EMBL/GenBank/DDBJ databases">
        <title>Serinicoccus pratensis sp. nov., isolated from meadow soil.</title>
        <authorList>
            <person name="Zhang W."/>
        </authorList>
    </citation>
    <scope>NUCLEOTIDE SEQUENCE [LARGE SCALE GENOMIC DNA]</scope>
    <source>
        <strain evidence="6 7">W204</strain>
    </source>
</reference>
<keyword evidence="1" id="KW-0479">Metal-binding</keyword>
<feature type="transmembrane region" description="Helical" evidence="4">
    <location>
        <begin position="20"/>
        <end position="39"/>
    </location>
</feature>
<dbReference type="PANTHER" id="PTHR31302:SF31">
    <property type="entry name" value="PHOSPHODIESTERASE YAEI"/>
    <property type="match status" value="1"/>
</dbReference>
<dbReference type="AlphaFoldDB" id="A0A5J6V7T2"/>
<dbReference type="Pfam" id="PF00149">
    <property type="entry name" value="Metallophos"/>
    <property type="match status" value="1"/>
</dbReference>
<dbReference type="Proteomes" id="UP000326546">
    <property type="component" value="Chromosome"/>
</dbReference>
<evidence type="ECO:0000256" key="4">
    <source>
        <dbReference type="SAM" id="Phobius"/>
    </source>
</evidence>
<dbReference type="Gene3D" id="3.60.21.10">
    <property type="match status" value="1"/>
</dbReference>
<feature type="transmembrane region" description="Helical" evidence="4">
    <location>
        <begin position="157"/>
        <end position="179"/>
    </location>
</feature>
<dbReference type="EMBL" id="CP044427">
    <property type="protein sequence ID" value="QFG69828.1"/>
    <property type="molecule type" value="Genomic_DNA"/>
</dbReference>
<feature type="compositionally biased region" description="Low complexity" evidence="3">
    <location>
        <begin position="545"/>
        <end position="562"/>
    </location>
</feature>